<feature type="signal peptide" evidence="1">
    <location>
        <begin position="1"/>
        <end position="19"/>
    </location>
</feature>
<dbReference type="Proteomes" id="UP001336835">
    <property type="component" value="Unassembled WGS sequence"/>
</dbReference>
<dbReference type="PANTHER" id="PTHR46825">
    <property type="entry name" value="D-ALANYL-D-ALANINE-CARBOXYPEPTIDASE/ENDOPEPTIDASE AMPH"/>
    <property type="match status" value="1"/>
</dbReference>
<proteinExistence type="predicted"/>
<dbReference type="InterPro" id="IPR001466">
    <property type="entry name" value="Beta-lactam-related"/>
</dbReference>
<keyword evidence="1" id="KW-0732">Signal</keyword>
<keyword evidence="3" id="KW-0378">Hydrolase</keyword>
<accession>A0ABU7I486</accession>
<evidence type="ECO:0000259" key="2">
    <source>
        <dbReference type="Pfam" id="PF00144"/>
    </source>
</evidence>
<evidence type="ECO:0000256" key="1">
    <source>
        <dbReference type="SAM" id="SignalP"/>
    </source>
</evidence>
<gene>
    <name evidence="3" type="ORF">VRU48_03770</name>
</gene>
<dbReference type="InterPro" id="IPR012338">
    <property type="entry name" value="Beta-lactam/transpept-like"/>
</dbReference>
<sequence>MKRILLLLFLSILSLASYAQHATQKIDELLQKHQQKGRFDGTVLLAKNGNIIYQRQFGLANRQFNVPISSSTRFPVASITKLYAAILVLKLQEQGKLHIDSPIFNYTPHLLPKNNKKITIRQLLVHTAGLPNERIADYTTQLNAKNFIQKRIADTLLSTPGITYRYNNVNFILLTAIMEQVSGKKWADLLADVIIKPLKLQQTGVVKRDSVIKNLAYGYHNYSFGNEKVKDPLENDDPLFLENYAAAGAIFTTPIELLKLNQALATGKILNPASLALLYEPNLKTGKGINTEEVTPGGYLKTLSIGDKKIKAIERNGNIMGYNATYLQLPESKQVLIVFCNTDANDLSKIALEILAIAL</sequence>
<keyword evidence="4" id="KW-1185">Reference proteome</keyword>
<organism evidence="3 4">
    <name type="scientific">Pedobacter albus</name>
    <dbReference type="NCBI Taxonomy" id="3113905"/>
    <lineage>
        <taxon>Bacteria</taxon>
        <taxon>Pseudomonadati</taxon>
        <taxon>Bacteroidota</taxon>
        <taxon>Sphingobacteriia</taxon>
        <taxon>Sphingobacteriales</taxon>
        <taxon>Sphingobacteriaceae</taxon>
        <taxon>Pedobacter</taxon>
    </lineage>
</organism>
<dbReference type="EC" id="3.1.1.103" evidence="3"/>
<dbReference type="Gene3D" id="3.40.710.10">
    <property type="entry name" value="DD-peptidase/beta-lactamase superfamily"/>
    <property type="match status" value="1"/>
</dbReference>
<dbReference type="Pfam" id="PF00144">
    <property type="entry name" value="Beta-lactamase"/>
    <property type="match status" value="1"/>
</dbReference>
<dbReference type="InterPro" id="IPR050491">
    <property type="entry name" value="AmpC-like"/>
</dbReference>
<protein>
    <submittedName>
        <fullName evidence="3">Serine hydrolase domain-containing protein</fullName>
        <ecNumber evidence="3">3.1.1.103</ecNumber>
    </submittedName>
</protein>
<feature type="domain" description="Beta-lactamase-related" evidence="2">
    <location>
        <begin position="27"/>
        <end position="345"/>
    </location>
</feature>
<dbReference type="GO" id="GO:0016787">
    <property type="term" value="F:hydrolase activity"/>
    <property type="evidence" value="ECO:0007669"/>
    <property type="project" value="UniProtKB-KW"/>
</dbReference>
<dbReference type="RefSeq" id="WP_330106587.1">
    <property type="nucleotide sequence ID" value="NZ_JAZDQT010000001.1"/>
</dbReference>
<name>A0ABU7I486_9SPHI</name>
<reference evidence="3 4" key="1">
    <citation type="submission" date="2024-01" db="EMBL/GenBank/DDBJ databases">
        <title>Pedobacter sp. nov., isolated from fresh soil.</title>
        <authorList>
            <person name="Le N.T.T."/>
        </authorList>
    </citation>
    <scope>NUCLEOTIDE SEQUENCE [LARGE SCALE GENOMIC DNA]</scope>
    <source>
        <strain evidence="3 4">KR3-3</strain>
    </source>
</reference>
<feature type="chain" id="PRO_5046630614" evidence="1">
    <location>
        <begin position="20"/>
        <end position="359"/>
    </location>
</feature>
<comment type="caution">
    <text evidence="3">The sequence shown here is derived from an EMBL/GenBank/DDBJ whole genome shotgun (WGS) entry which is preliminary data.</text>
</comment>
<dbReference type="SUPFAM" id="SSF56601">
    <property type="entry name" value="beta-lactamase/transpeptidase-like"/>
    <property type="match status" value="1"/>
</dbReference>
<evidence type="ECO:0000313" key="3">
    <source>
        <dbReference type="EMBL" id="MEE1944212.1"/>
    </source>
</evidence>
<dbReference type="EMBL" id="JAZDQT010000001">
    <property type="protein sequence ID" value="MEE1944212.1"/>
    <property type="molecule type" value="Genomic_DNA"/>
</dbReference>
<evidence type="ECO:0000313" key="4">
    <source>
        <dbReference type="Proteomes" id="UP001336835"/>
    </source>
</evidence>
<dbReference type="PANTHER" id="PTHR46825:SF9">
    <property type="entry name" value="BETA-LACTAMASE-RELATED DOMAIN-CONTAINING PROTEIN"/>
    <property type="match status" value="1"/>
</dbReference>